<dbReference type="EMBL" id="MJIL01000041">
    <property type="protein sequence ID" value="OLQ81404.1"/>
    <property type="molecule type" value="Genomic_DNA"/>
</dbReference>
<dbReference type="OrthoDB" id="9798585at2"/>
<dbReference type="InterPro" id="IPR011051">
    <property type="entry name" value="RmlC_Cupin_sf"/>
</dbReference>
<dbReference type="InterPro" id="IPR014710">
    <property type="entry name" value="RmlC-like_jellyroll"/>
</dbReference>
<keyword evidence="3" id="KW-1185">Reference proteome</keyword>
<accession>A0A1Q9H1A7</accession>
<comment type="caution">
    <text evidence="2">The sequence shown here is derived from an EMBL/GenBank/DDBJ whole genome shotgun (WGS) entry which is preliminary data.</text>
</comment>
<proteinExistence type="predicted"/>
<organism evidence="2 3">
    <name type="scientific">Photobacterium proteolyticum</name>
    <dbReference type="NCBI Taxonomy" id="1903952"/>
    <lineage>
        <taxon>Bacteria</taxon>
        <taxon>Pseudomonadati</taxon>
        <taxon>Pseudomonadota</taxon>
        <taxon>Gammaproteobacteria</taxon>
        <taxon>Vibrionales</taxon>
        <taxon>Vibrionaceae</taxon>
        <taxon>Photobacterium</taxon>
    </lineage>
</organism>
<sequence length="104" mass="12376">MNLFDNIPAELPEEVFEDIVDTPSVRIERIISKGHTTPTNEWYDQDEHEWVVVLKGEARIIFEDGCREVYLKEGDHLNILAHQRHQVSWTRPDQETIWLAVFYR</sequence>
<dbReference type="Pfam" id="PF07883">
    <property type="entry name" value="Cupin_2"/>
    <property type="match status" value="1"/>
</dbReference>
<dbReference type="Proteomes" id="UP000186905">
    <property type="component" value="Unassembled WGS sequence"/>
</dbReference>
<gene>
    <name evidence="2" type="ORF">BIT28_04085</name>
</gene>
<dbReference type="InterPro" id="IPR013096">
    <property type="entry name" value="Cupin_2"/>
</dbReference>
<evidence type="ECO:0000313" key="2">
    <source>
        <dbReference type="EMBL" id="OLQ81404.1"/>
    </source>
</evidence>
<evidence type="ECO:0000313" key="3">
    <source>
        <dbReference type="Proteomes" id="UP000186905"/>
    </source>
</evidence>
<feature type="domain" description="Cupin type-2" evidence="1">
    <location>
        <begin position="33"/>
        <end position="102"/>
    </location>
</feature>
<dbReference type="SUPFAM" id="SSF51182">
    <property type="entry name" value="RmlC-like cupins"/>
    <property type="match status" value="1"/>
</dbReference>
<dbReference type="RefSeq" id="WP_075761861.1">
    <property type="nucleotide sequence ID" value="NZ_MJIL01000041.1"/>
</dbReference>
<dbReference type="AlphaFoldDB" id="A0A1Q9H1A7"/>
<evidence type="ECO:0000259" key="1">
    <source>
        <dbReference type="Pfam" id="PF07883"/>
    </source>
</evidence>
<reference evidence="2 3" key="1">
    <citation type="submission" date="2016-09" db="EMBL/GenBank/DDBJ databases">
        <title>Photobacterium proteolyticum sp. nov. a protease producing bacterium isolated from ocean sediments of Laizhou Bay.</title>
        <authorList>
            <person name="Li Y."/>
        </authorList>
    </citation>
    <scope>NUCLEOTIDE SEQUENCE [LARGE SCALE GENOMIC DNA]</scope>
    <source>
        <strain evidence="2 3">13-12</strain>
    </source>
</reference>
<dbReference type="CDD" id="cd06981">
    <property type="entry name" value="cupin_reut_a1446"/>
    <property type="match status" value="1"/>
</dbReference>
<protein>
    <submittedName>
        <fullName evidence="2">Cupin</fullName>
    </submittedName>
</protein>
<dbReference type="Gene3D" id="2.60.120.10">
    <property type="entry name" value="Jelly Rolls"/>
    <property type="match status" value="1"/>
</dbReference>
<name>A0A1Q9H1A7_9GAMM</name>